<protein>
    <submittedName>
        <fullName evidence="2">Prepilin-type N-terminal cleavage/methylation domain-containing protein</fullName>
    </submittedName>
</protein>
<keyword evidence="1" id="KW-0472">Membrane</keyword>
<name>A0A846QN24_9BACT</name>
<comment type="caution">
    <text evidence="2">The sequence shown here is derived from an EMBL/GenBank/DDBJ whole genome shotgun (WGS) entry which is preliminary data.</text>
</comment>
<reference evidence="2 3" key="1">
    <citation type="submission" date="2020-03" db="EMBL/GenBank/DDBJ databases">
        <title>Genomic Encyclopedia of Type Strains, Phase IV (KMG-IV): sequencing the most valuable type-strain genomes for metagenomic binning, comparative biology and taxonomic classification.</title>
        <authorList>
            <person name="Goeker M."/>
        </authorList>
    </citation>
    <scope>NUCLEOTIDE SEQUENCE [LARGE SCALE GENOMIC DNA]</scope>
    <source>
        <strain evidence="2 3">DSM 24233</strain>
    </source>
</reference>
<proteinExistence type="predicted"/>
<dbReference type="AlphaFoldDB" id="A0A846QN24"/>
<gene>
    <name evidence="2" type="ORF">GGQ74_001512</name>
</gene>
<dbReference type="Proteomes" id="UP000580856">
    <property type="component" value="Unassembled WGS sequence"/>
</dbReference>
<keyword evidence="1" id="KW-1133">Transmembrane helix</keyword>
<dbReference type="NCBIfam" id="TIGR02532">
    <property type="entry name" value="IV_pilin_GFxxxE"/>
    <property type="match status" value="1"/>
</dbReference>
<dbReference type="Pfam" id="PF07963">
    <property type="entry name" value="N_methyl"/>
    <property type="match status" value="1"/>
</dbReference>
<dbReference type="SUPFAM" id="SSF54523">
    <property type="entry name" value="Pili subunits"/>
    <property type="match status" value="1"/>
</dbReference>
<accession>A0A846QN24</accession>
<evidence type="ECO:0000256" key="1">
    <source>
        <dbReference type="SAM" id="Phobius"/>
    </source>
</evidence>
<dbReference type="InterPro" id="IPR012902">
    <property type="entry name" value="N_methyl_site"/>
</dbReference>
<feature type="transmembrane region" description="Helical" evidence="1">
    <location>
        <begin position="21"/>
        <end position="46"/>
    </location>
</feature>
<dbReference type="EMBL" id="JAATJA010000001">
    <property type="protein sequence ID" value="NJB67872.1"/>
    <property type="molecule type" value="Genomic_DNA"/>
</dbReference>
<dbReference type="InterPro" id="IPR045584">
    <property type="entry name" value="Pilin-like"/>
</dbReference>
<keyword evidence="3" id="KW-1185">Reference proteome</keyword>
<evidence type="ECO:0000313" key="3">
    <source>
        <dbReference type="Proteomes" id="UP000580856"/>
    </source>
</evidence>
<evidence type="ECO:0000313" key="2">
    <source>
        <dbReference type="EMBL" id="NJB67872.1"/>
    </source>
</evidence>
<keyword evidence="1" id="KW-0812">Transmembrane</keyword>
<sequence length="252" mass="27215">MQNIRNGNRPGGVTAPARTRGFTIIEMAIVVVIVGILISASSFAWVTVWEGRRLGKTNAVLIEVRNCLVKRMYYSNAYPSYSGDATAGRTDNTDCDPANVNATGKDVDACMCGFLDAWGNRLFLIEGVRDPSDTPLGESAPAYITDNPAKGHNATAPSSTRSIIVDKDGNTVRYIVFVLVSPGKDGQLDDDSYRKLFEEGAGTQHIAVLDPDDPPNFDFGALPDYAGADPDRGDDDLYLYVTAPELRSILSD</sequence>
<dbReference type="RefSeq" id="WP_167940888.1">
    <property type="nucleotide sequence ID" value="NZ_JAATJA010000001.1"/>
</dbReference>
<organism evidence="2 3">
    <name type="scientific">Desulfobaculum xiamenense</name>
    <dbReference type="NCBI Taxonomy" id="995050"/>
    <lineage>
        <taxon>Bacteria</taxon>
        <taxon>Pseudomonadati</taxon>
        <taxon>Thermodesulfobacteriota</taxon>
        <taxon>Desulfovibrionia</taxon>
        <taxon>Desulfovibrionales</taxon>
        <taxon>Desulfovibrionaceae</taxon>
        <taxon>Desulfobaculum</taxon>
    </lineage>
</organism>